<dbReference type="VEuPathDB" id="FungiDB:PGTG_05535"/>
<feature type="compositionally biased region" description="Basic residues" evidence="1">
    <location>
        <begin position="117"/>
        <end position="127"/>
    </location>
</feature>
<dbReference type="EMBL" id="DS178272">
    <property type="protein sequence ID" value="EFP79214.1"/>
    <property type="molecule type" value="Genomic_DNA"/>
</dbReference>
<dbReference type="AlphaFoldDB" id="E3K4P8"/>
<protein>
    <submittedName>
        <fullName evidence="2">Uncharacterized protein</fullName>
    </submittedName>
</protein>
<dbReference type="KEGG" id="pgr:PGTG_05535"/>
<dbReference type="RefSeq" id="XP_003323633.1">
    <property type="nucleotide sequence ID" value="XM_003323585.1"/>
</dbReference>
<proteinExistence type="predicted"/>
<gene>
    <name evidence="2" type="ORF">PGTG_05535</name>
</gene>
<feature type="compositionally biased region" description="Acidic residues" evidence="1">
    <location>
        <begin position="153"/>
        <end position="163"/>
    </location>
</feature>
<reference evidence="3" key="2">
    <citation type="journal article" date="2011" name="Proc. Natl. Acad. Sci. U.S.A.">
        <title>Obligate biotrophy features unraveled by the genomic analysis of rust fungi.</title>
        <authorList>
            <person name="Duplessis S."/>
            <person name="Cuomo C.A."/>
            <person name="Lin Y.-C."/>
            <person name="Aerts A."/>
            <person name="Tisserant E."/>
            <person name="Veneault-Fourrey C."/>
            <person name="Joly D.L."/>
            <person name="Hacquard S."/>
            <person name="Amselem J."/>
            <person name="Cantarel B.L."/>
            <person name="Chiu R."/>
            <person name="Coutinho P.M."/>
            <person name="Feau N."/>
            <person name="Field M."/>
            <person name="Frey P."/>
            <person name="Gelhaye E."/>
            <person name="Goldberg J."/>
            <person name="Grabherr M.G."/>
            <person name="Kodira C.D."/>
            <person name="Kohler A."/>
            <person name="Kuees U."/>
            <person name="Lindquist E.A."/>
            <person name="Lucas S.M."/>
            <person name="Mago R."/>
            <person name="Mauceli E."/>
            <person name="Morin E."/>
            <person name="Murat C."/>
            <person name="Pangilinan J.L."/>
            <person name="Park R."/>
            <person name="Pearson M."/>
            <person name="Quesneville H."/>
            <person name="Rouhier N."/>
            <person name="Sakthikumar S."/>
            <person name="Salamov A.A."/>
            <person name="Schmutz J."/>
            <person name="Selles B."/>
            <person name="Shapiro H."/>
            <person name="Tanguay P."/>
            <person name="Tuskan G.A."/>
            <person name="Henrissat B."/>
            <person name="Van de Peer Y."/>
            <person name="Rouze P."/>
            <person name="Ellis J.G."/>
            <person name="Dodds P.N."/>
            <person name="Schein J.E."/>
            <person name="Zhong S."/>
            <person name="Hamelin R.C."/>
            <person name="Grigoriev I.V."/>
            <person name="Szabo L.J."/>
            <person name="Martin F."/>
        </authorList>
    </citation>
    <scope>NUCLEOTIDE SEQUENCE [LARGE SCALE GENOMIC DNA]</scope>
    <source>
        <strain evidence="3">CRL 75-36-700-3 / race SCCL</strain>
    </source>
</reference>
<evidence type="ECO:0000256" key="1">
    <source>
        <dbReference type="SAM" id="MobiDB-lite"/>
    </source>
</evidence>
<sequence>MLFPADHQSRKPPSNSQSLPLEPKVEPTDPILQPEVQEITEEEFLTNLSKVQSLALTCSQLRLPKSIRRDVDGMVQCLKVISKDYEENKSLALHECLTVKIGSEPTINRSSTSAAPPKRKGKKKAKHPPVSITSHISTSKSRSNEDSAPSNQPDDELDQDEEPGLSKNDTYHESSSHVGRSPNKGNDEDDDSTEANDKADGTNPDLMNSNTSTDQVQQEPTLPSSDSPNLNADDFSIVLNESFRKTLHDITFNLQKGRATKSKWQTGWNSIEYLLGFRLNTFTLTKTPTATFVYNKAEFNYEKWIKEIVDSSESFLGYLPLEPWCCADVLNFHRLKKQLDSPILSSPTTQNHHTLSPTYSTTHGGINMAQYFEEHHAKPSSNNRGRARNLCKCSIGPNFLRSTNHRFP</sequence>
<accession>E3K4P8</accession>
<feature type="region of interest" description="Disordered" evidence="1">
    <location>
        <begin position="106"/>
        <end position="230"/>
    </location>
</feature>
<feature type="region of interest" description="Disordered" evidence="1">
    <location>
        <begin position="1"/>
        <end position="29"/>
    </location>
</feature>
<dbReference type="HOGENOM" id="CLU_056220_0_0_1"/>
<evidence type="ECO:0000313" key="3">
    <source>
        <dbReference type="Proteomes" id="UP000008783"/>
    </source>
</evidence>
<evidence type="ECO:0000313" key="2">
    <source>
        <dbReference type="EMBL" id="EFP79214.1"/>
    </source>
</evidence>
<dbReference type="InParanoid" id="E3K4P8"/>
<name>E3K4P8_PUCGT</name>
<feature type="compositionally biased region" description="Polar residues" evidence="1">
    <location>
        <begin position="131"/>
        <end position="151"/>
    </location>
</feature>
<dbReference type="Proteomes" id="UP000008783">
    <property type="component" value="Unassembled WGS sequence"/>
</dbReference>
<feature type="compositionally biased region" description="Polar residues" evidence="1">
    <location>
        <begin position="205"/>
        <end position="230"/>
    </location>
</feature>
<organism evidence="2 3">
    <name type="scientific">Puccinia graminis f. sp. tritici (strain CRL 75-36-700-3 / race SCCL)</name>
    <name type="common">Black stem rust fungus</name>
    <dbReference type="NCBI Taxonomy" id="418459"/>
    <lineage>
        <taxon>Eukaryota</taxon>
        <taxon>Fungi</taxon>
        <taxon>Dikarya</taxon>
        <taxon>Basidiomycota</taxon>
        <taxon>Pucciniomycotina</taxon>
        <taxon>Pucciniomycetes</taxon>
        <taxon>Pucciniales</taxon>
        <taxon>Pucciniaceae</taxon>
        <taxon>Puccinia</taxon>
    </lineage>
</organism>
<reference key="1">
    <citation type="submission" date="2007-01" db="EMBL/GenBank/DDBJ databases">
        <title>The Genome Sequence of Puccinia graminis f. sp. tritici Strain CRL 75-36-700-3.</title>
        <authorList>
            <consortium name="The Broad Institute Genome Sequencing Platform"/>
            <person name="Birren B."/>
            <person name="Lander E."/>
            <person name="Galagan J."/>
            <person name="Nusbaum C."/>
            <person name="Devon K."/>
            <person name="Cuomo C."/>
            <person name="Jaffe D."/>
            <person name="Butler J."/>
            <person name="Alvarez P."/>
            <person name="Gnerre S."/>
            <person name="Grabherr M."/>
            <person name="Mauceli E."/>
            <person name="Brockman W."/>
            <person name="Young S."/>
            <person name="LaButti K."/>
            <person name="Sykes S."/>
            <person name="DeCaprio D."/>
            <person name="Crawford M."/>
            <person name="Koehrsen M."/>
            <person name="Engels R."/>
            <person name="Montgomery P."/>
            <person name="Pearson M."/>
            <person name="Howarth C."/>
            <person name="Larson L."/>
            <person name="White J."/>
            <person name="Zeng Q."/>
            <person name="Kodira C."/>
            <person name="Yandava C."/>
            <person name="Alvarado L."/>
            <person name="O'Leary S."/>
            <person name="Szabo L."/>
            <person name="Dean R."/>
            <person name="Schein J."/>
        </authorList>
    </citation>
    <scope>NUCLEOTIDE SEQUENCE</scope>
    <source>
        <strain>CRL 75-36-700-3</strain>
    </source>
</reference>
<dbReference type="GeneID" id="10531038"/>
<keyword evidence="3" id="KW-1185">Reference proteome</keyword>